<dbReference type="GO" id="GO:0046872">
    <property type="term" value="F:metal ion binding"/>
    <property type="evidence" value="ECO:0007669"/>
    <property type="project" value="UniProtKB-KW"/>
</dbReference>
<evidence type="ECO:0000313" key="6">
    <source>
        <dbReference type="Proteomes" id="UP000054495"/>
    </source>
</evidence>
<feature type="transmembrane region" description="Helical" evidence="3">
    <location>
        <begin position="75"/>
        <end position="94"/>
    </location>
</feature>
<keyword evidence="3" id="KW-1133">Transmembrane helix</keyword>
<dbReference type="EMBL" id="KE125089">
    <property type="protein sequence ID" value="EPB71779.1"/>
    <property type="molecule type" value="Genomic_DNA"/>
</dbReference>
<feature type="domain" description="DDE Tnp4" evidence="4">
    <location>
        <begin position="12"/>
        <end position="87"/>
    </location>
</feature>
<keyword evidence="3" id="KW-0812">Transmembrane</keyword>
<evidence type="ECO:0000313" key="5">
    <source>
        <dbReference type="EMBL" id="EPB71779.1"/>
    </source>
</evidence>
<reference evidence="5 6" key="1">
    <citation type="submission" date="2013-05" db="EMBL/GenBank/DDBJ databases">
        <title>Draft genome of the parasitic nematode Anyclostoma ceylanicum.</title>
        <authorList>
            <person name="Mitreva M."/>
        </authorList>
    </citation>
    <scope>NUCLEOTIDE SEQUENCE [LARGE SCALE GENOMIC DNA]</scope>
</reference>
<dbReference type="InterPro" id="IPR027806">
    <property type="entry name" value="HARBI1_dom"/>
</dbReference>
<dbReference type="Pfam" id="PF13359">
    <property type="entry name" value="DDE_Tnp_4"/>
    <property type="match status" value="1"/>
</dbReference>
<evidence type="ECO:0000256" key="1">
    <source>
        <dbReference type="ARBA" id="ARBA00001968"/>
    </source>
</evidence>
<protein>
    <recommendedName>
        <fullName evidence="4">DDE Tnp4 domain-containing protein</fullName>
    </recommendedName>
</protein>
<accession>A0A0D6LIG1</accession>
<comment type="cofactor">
    <cofactor evidence="1">
        <name>a divalent metal cation</name>
        <dbReference type="ChEBI" id="CHEBI:60240"/>
    </cofactor>
</comment>
<name>A0A0D6LIG1_9BILA</name>
<proteinExistence type="predicted"/>
<keyword evidence="6" id="KW-1185">Reference proteome</keyword>
<evidence type="ECO:0000256" key="2">
    <source>
        <dbReference type="ARBA" id="ARBA00022723"/>
    </source>
</evidence>
<sequence>MLEDVSSTLTAGFPGAAMIPPSGVGPKAQGCSKMAALLHNDEHSHARVVVEQAFGALKRRFPILYNIARLEPPKLQMVVVACVILYNISIILGAQSGQPLSGRMRATVPHPPPGVEALRVMDKPLG</sequence>
<evidence type="ECO:0000259" key="4">
    <source>
        <dbReference type="Pfam" id="PF13359"/>
    </source>
</evidence>
<dbReference type="AlphaFoldDB" id="A0A0D6LIG1"/>
<keyword evidence="3" id="KW-0472">Membrane</keyword>
<dbReference type="Proteomes" id="UP000054495">
    <property type="component" value="Unassembled WGS sequence"/>
</dbReference>
<organism evidence="5 6">
    <name type="scientific">Ancylostoma ceylanicum</name>
    <dbReference type="NCBI Taxonomy" id="53326"/>
    <lineage>
        <taxon>Eukaryota</taxon>
        <taxon>Metazoa</taxon>
        <taxon>Ecdysozoa</taxon>
        <taxon>Nematoda</taxon>
        <taxon>Chromadorea</taxon>
        <taxon>Rhabditida</taxon>
        <taxon>Rhabditina</taxon>
        <taxon>Rhabditomorpha</taxon>
        <taxon>Strongyloidea</taxon>
        <taxon>Ancylostomatidae</taxon>
        <taxon>Ancylostomatinae</taxon>
        <taxon>Ancylostoma</taxon>
    </lineage>
</organism>
<gene>
    <name evidence="5" type="ORF">ANCCEY_09143</name>
</gene>
<evidence type="ECO:0000256" key="3">
    <source>
        <dbReference type="SAM" id="Phobius"/>
    </source>
</evidence>
<keyword evidence="2" id="KW-0479">Metal-binding</keyword>